<dbReference type="PANTHER" id="PTHR43280">
    <property type="entry name" value="ARAC-FAMILY TRANSCRIPTIONAL REGULATOR"/>
    <property type="match status" value="1"/>
</dbReference>
<evidence type="ECO:0000256" key="2">
    <source>
        <dbReference type="ARBA" id="ARBA00023125"/>
    </source>
</evidence>
<evidence type="ECO:0000259" key="5">
    <source>
        <dbReference type="PROSITE" id="PS01124"/>
    </source>
</evidence>
<dbReference type="SUPFAM" id="SSF51215">
    <property type="entry name" value="Regulatory protein AraC"/>
    <property type="match status" value="1"/>
</dbReference>
<dbReference type="SUPFAM" id="SSF46689">
    <property type="entry name" value="Homeodomain-like"/>
    <property type="match status" value="2"/>
</dbReference>
<sequence>MSESVPNHRYWSPNPTVMVRPSGRAERYCAYRAMTRSVPVHFHSMAEITLVQGGDGTLHIGSHDYPATPWTLGFAPPNVLHGQTQEEPASKLVCMFDLGMIEPLLTRDHLFGHLRSVGERFPAAVVLEEQDREPVAQLFQSLLGERESVQLGGGAVACALITQLLVHFLRTATRGARLEPTERTGTGSERTGSERAGSERAEPASDDYARILAHLWEHFTEPINRASVAKDCGVRPEAVSRMFRQETGESFTTFLARLRLGHALELLQGTSLSAAEIATRSGFDSYRTFARTFVQHHGQSPAAHRASMAADHTRTGTGA</sequence>
<evidence type="ECO:0000313" key="6">
    <source>
        <dbReference type="EMBL" id="HIT75451.1"/>
    </source>
</evidence>
<dbReference type="Gene3D" id="2.60.120.10">
    <property type="entry name" value="Jelly Rolls"/>
    <property type="match status" value="1"/>
</dbReference>
<dbReference type="InterPro" id="IPR014710">
    <property type="entry name" value="RmlC-like_jellyroll"/>
</dbReference>
<dbReference type="Pfam" id="PF02311">
    <property type="entry name" value="AraC_binding"/>
    <property type="match status" value="1"/>
</dbReference>
<comment type="caution">
    <text evidence="6">The sequence shown here is derived from an EMBL/GenBank/DDBJ whole genome shotgun (WGS) entry which is preliminary data.</text>
</comment>
<dbReference type="AlphaFoldDB" id="A0A9D1KMG6"/>
<evidence type="ECO:0000256" key="1">
    <source>
        <dbReference type="ARBA" id="ARBA00023015"/>
    </source>
</evidence>
<dbReference type="SMART" id="SM00342">
    <property type="entry name" value="HTH_ARAC"/>
    <property type="match status" value="1"/>
</dbReference>
<feature type="region of interest" description="Disordered" evidence="4">
    <location>
        <begin position="177"/>
        <end position="203"/>
    </location>
</feature>
<dbReference type="GO" id="GO:0043565">
    <property type="term" value="F:sequence-specific DNA binding"/>
    <property type="evidence" value="ECO:0007669"/>
    <property type="project" value="InterPro"/>
</dbReference>
<name>A0A9D1KMG6_9ACTN</name>
<evidence type="ECO:0000256" key="4">
    <source>
        <dbReference type="SAM" id="MobiDB-lite"/>
    </source>
</evidence>
<dbReference type="EMBL" id="DVLP01000231">
    <property type="protein sequence ID" value="HIT75451.1"/>
    <property type="molecule type" value="Genomic_DNA"/>
</dbReference>
<gene>
    <name evidence="6" type="ORF">IAA98_07695</name>
</gene>
<dbReference type="GO" id="GO:0003700">
    <property type="term" value="F:DNA-binding transcription factor activity"/>
    <property type="evidence" value="ECO:0007669"/>
    <property type="project" value="InterPro"/>
</dbReference>
<dbReference type="PROSITE" id="PS01124">
    <property type="entry name" value="HTH_ARAC_FAMILY_2"/>
    <property type="match status" value="1"/>
</dbReference>
<dbReference type="InterPro" id="IPR037923">
    <property type="entry name" value="HTH-like"/>
</dbReference>
<dbReference type="Gene3D" id="1.10.10.60">
    <property type="entry name" value="Homeodomain-like"/>
    <property type="match status" value="2"/>
</dbReference>
<evidence type="ECO:0000256" key="3">
    <source>
        <dbReference type="ARBA" id="ARBA00023163"/>
    </source>
</evidence>
<keyword evidence="1" id="KW-0805">Transcription regulation</keyword>
<dbReference type="InterPro" id="IPR018060">
    <property type="entry name" value="HTH_AraC"/>
</dbReference>
<dbReference type="InterPro" id="IPR003313">
    <property type="entry name" value="AraC-bd"/>
</dbReference>
<evidence type="ECO:0000313" key="7">
    <source>
        <dbReference type="Proteomes" id="UP000886842"/>
    </source>
</evidence>
<organism evidence="6 7">
    <name type="scientific">Candidatus Avipropionibacterium avicola</name>
    <dbReference type="NCBI Taxonomy" id="2840701"/>
    <lineage>
        <taxon>Bacteria</taxon>
        <taxon>Bacillati</taxon>
        <taxon>Actinomycetota</taxon>
        <taxon>Actinomycetes</taxon>
        <taxon>Propionibacteriales</taxon>
        <taxon>Propionibacteriaceae</taxon>
        <taxon>Propionibacteriaceae incertae sedis</taxon>
        <taxon>Candidatus Avipropionibacterium</taxon>
    </lineage>
</organism>
<dbReference type="Proteomes" id="UP000886842">
    <property type="component" value="Unassembled WGS sequence"/>
</dbReference>
<reference evidence="6" key="1">
    <citation type="submission" date="2020-10" db="EMBL/GenBank/DDBJ databases">
        <authorList>
            <person name="Gilroy R."/>
        </authorList>
    </citation>
    <scope>NUCLEOTIDE SEQUENCE</scope>
    <source>
        <strain evidence="6">ChiGjej1B1-24693</strain>
    </source>
</reference>
<reference evidence="6" key="2">
    <citation type="journal article" date="2021" name="PeerJ">
        <title>Extensive microbial diversity within the chicken gut microbiome revealed by metagenomics and culture.</title>
        <authorList>
            <person name="Gilroy R."/>
            <person name="Ravi A."/>
            <person name="Getino M."/>
            <person name="Pursley I."/>
            <person name="Horton D.L."/>
            <person name="Alikhan N.F."/>
            <person name="Baker D."/>
            <person name="Gharbi K."/>
            <person name="Hall N."/>
            <person name="Watson M."/>
            <person name="Adriaenssens E.M."/>
            <person name="Foster-Nyarko E."/>
            <person name="Jarju S."/>
            <person name="Secka A."/>
            <person name="Antonio M."/>
            <person name="Oren A."/>
            <person name="Chaudhuri R.R."/>
            <person name="La Ragione R."/>
            <person name="Hildebrand F."/>
            <person name="Pallen M.J."/>
        </authorList>
    </citation>
    <scope>NUCLEOTIDE SEQUENCE</scope>
    <source>
        <strain evidence="6">ChiGjej1B1-24693</strain>
    </source>
</reference>
<feature type="compositionally biased region" description="Basic and acidic residues" evidence="4">
    <location>
        <begin position="191"/>
        <end position="203"/>
    </location>
</feature>
<dbReference type="InterPro" id="IPR009057">
    <property type="entry name" value="Homeodomain-like_sf"/>
</dbReference>
<feature type="domain" description="HTH araC/xylS-type" evidence="5">
    <location>
        <begin position="209"/>
        <end position="307"/>
    </location>
</feature>
<keyword evidence="3" id="KW-0804">Transcription</keyword>
<accession>A0A9D1KMG6</accession>
<dbReference type="PANTHER" id="PTHR43280:SF2">
    <property type="entry name" value="HTH-TYPE TRANSCRIPTIONAL REGULATOR EXSA"/>
    <property type="match status" value="1"/>
</dbReference>
<proteinExistence type="predicted"/>
<feature type="region of interest" description="Disordered" evidence="4">
    <location>
        <begin position="297"/>
        <end position="319"/>
    </location>
</feature>
<keyword evidence="2" id="KW-0238">DNA-binding</keyword>
<dbReference type="Pfam" id="PF12833">
    <property type="entry name" value="HTH_18"/>
    <property type="match status" value="1"/>
</dbReference>
<protein>
    <submittedName>
        <fullName evidence="6">Helix-turn-helix domain-containing protein</fullName>
    </submittedName>
</protein>